<gene>
    <name evidence="2" type="ORF">QS748_12825</name>
</gene>
<dbReference type="Gene3D" id="2.40.50.180">
    <property type="entry name" value="CheA-289, Domain 4"/>
    <property type="match status" value="1"/>
</dbReference>
<sequence>MITLNEFDLLARLEEKASSATYHFSKEGAATYWTGVKFHLNNEILVVDSREISEILLVPDTVPLPNVKTWVQGVANIRGSVIPIFDLGVFLGGSEEYALERRRVMLVEKKNIIFGLVVDDVLGVVQFPSLSSEESILGSLPPIMRPFISGCCYKDISYMVFSTDQLVENQRFISVSE</sequence>
<dbReference type="GO" id="GO:0006935">
    <property type="term" value="P:chemotaxis"/>
    <property type="evidence" value="ECO:0007669"/>
    <property type="project" value="InterPro"/>
</dbReference>
<dbReference type="SMART" id="SM00260">
    <property type="entry name" value="CheW"/>
    <property type="match status" value="1"/>
</dbReference>
<dbReference type="Pfam" id="PF01584">
    <property type="entry name" value="CheW"/>
    <property type="match status" value="1"/>
</dbReference>
<evidence type="ECO:0000313" key="2">
    <source>
        <dbReference type="EMBL" id="MDP0590011.1"/>
    </source>
</evidence>
<dbReference type="PROSITE" id="PS50851">
    <property type="entry name" value="CHEW"/>
    <property type="match status" value="1"/>
</dbReference>
<evidence type="ECO:0000259" key="1">
    <source>
        <dbReference type="PROSITE" id="PS50851"/>
    </source>
</evidence>
<dbReference type="PANTHER" id="PTHR22617:SF43">
    <property type="entry name" value="PROTEIN PILI"/>
    <property type="match status" value="1"/>
</dbReference>
<dbReference type="PANTHER" id="PTHR22617">
    <property type="entry name" value="CHEMOTAXIS SENSOR HISTIDINE KINASE-RELATED"/>
    <property type="match status" value="1"/>
</dbReference>
<dbReference type="Proteomes" id="UP001178148">
    <property type="component" value="Unassembled WGS sequence"/>
</dbReference>
<keyword evidence="3" id="KW-1185">Reference proteome</keyword>
<name>A0AA90SNF4_9GAMM</name>
<proteinExistence type="predicted"/>
<dbReference type="InterPro" id="IPR036061">
    <property type="entry name" value="CheW-like_dom_sf"/>
</dbReference>
<dbReference type="GO" id="GO:0007165">
    <property type="term" value="P:signal transduction"/>
    <property type="evidence" value="ECO:0007669"/>
    <property type="project" value="InterPro"/>
</dbReference>
<dbReference type="InterPro" id="IPR002545">
    <property type="entry name" value="CheW-lke_dom"/>
</dbReference>
<accession>A0AA90SNF4</accession>
<dbReference type="SUPFAM" id="SSF50341">
    <property type="entry name" value="CheW-like"/>
    <property type="match status" value="1"/>
</dbReference>
<dbReference type="GO" id="GO:0005829">
    <property type="term" value="C:cytosol"/>
    <property type="evidence" value="ECO:0007669"/>
    <property type="project" value="TreeGrafter"/>
</dbReference>
<reference evidence="2 3" key="1">
    <citation type="journal article" date="2023" name="bioRxiv">
        <title>An intranuclear bacterial parasite of deep-sea mussels expresses apoptosis inhibitors acquired from its host.</title>
        <authorList>
            <person name="Gonzalez Porras M.A."/>
            <person name="Assie A."/>
            <person name="Tietjen M."/>
            <person name="Violette M."/>
            <person name="Kleiner M."/>
            <person name="Gruber-Vodicka H."/>
            <person name="Dubilier N."/>
            <person name="Leisch N."/>
        </authorList>
    </citation>
    <scope>NUCLEOTIDE SEQUENCE [LARGE SCALE GENOMIC DNA]</scope>
    <source>
        <strain evidence="2">IAP13</strain>
    </source>
</reference>
<dbReference type="Gene3D" id="2.30.30.40">
    <property type="entry name" value="SH3 Domains"/>
    <property type="match status" value="1"/>
</dbReference>
<evidence type="ECO:0000313" key="3">
    <source>
        <dbReference type="Proteomes" id="UP001178148"/>
    </source>
</evidence>
<protein>
    <submittedName>
        <fullName evidence="2">Chemotaxis protein CheW</fullName>
    </submittedName>
</protein>
<feature type="domain" description="CheW-like" evidence="1">
    <location>
        <begin position="32"/>
        <end position="172"/>
    </location>
</feature>
<dbReference type="AlphaFoldDB" id="A0AA90SNF4"/>
<dbReference type="EMBL" id="JASXSV010000027">
    <property type="protein sequence ID" value="MDP0590011.1"/>
    <property type="molecule type" value="Genomic_DNA"/>
</dbReference>
<dbReference type="InterPro" id="IPR039315">
    <property type="entry name" value="CheW"/>
</dbReference>
<comment type="caution">
    <text evidence="2">The sequence shown here is derived from an EMBL/GenBank/DDBJ whole genome shotgun (WGS) entry which is preliminary data.</text>
</comment>
<organism evidence="2 3">
    <name type="scientific">Candidatus Endonucleibacter bathymodioli</name>
    <dbReference type="NCBI Taxonomy" id="539814"/>
    <lineage>
        <taxon>Bacteria</taxon>
        <taxon>Pseudomonadati</taxon>
        <taxon>Pseudomonadota</taxon>
        <taxon>Gammaproteobacteria</taxon>
        <taxon>Oceanospirillales</taxon>
        <taxon>Endozoicomonadaceae</taxon>
        <taxon>Candidatus Endonucleibacter</taxon>
    </lineage>
</organism>